<dbReference type="EMBL" id="BMXB01000001">
    <property type="protein sequence ID" value="GHA28182.1"/>
    <property type="molecule type" value="Genomic_DNA"/>
</dbReference>
<comment type="caution">
    <text evidence="2">The sequence shown here is derived from an EMBL/GenBank/DDBJ whole genome shotgun (WGS) entry which is preliminary data.</text>
</comment>
<feature type="compositionally biased region" description="Acidic residues" evidence="1">
    <location>
        <begin position="31"/>
        <end position="50"/>
    </location>
</feature>
<feature type="region of interest" description="Disordered" evidence="1">
    <location>
        <begin position="30"/>
        <end position="50"/>
    </location>
</feature>
<reference evidence="2" key="2">
    <citation type="submission" date="2020-09" db="EMBL/GenBank/DDBJ databases">
        <authorList>
            <person name="Sun Q."/>
            <person name="Kim S."/>
        </authorList>
    </citation>
    <scope>NUCLEOTIDE SEQUENCE</scope>
    <source>
        <strain evidence="2">KCTC 12719</strain>
    </source>
</reference>
<evidence type="ECO:0000313" key="2">
    <source>
        <dbReference type="EMBL" id="GHA28182.1"/>
    </source>
</evidence>
<organism evidence="2 3">
    <name type="scientific">Salinimicrobium marinum</name>
    <dbReference type="NCBI Taxonomy" id="680283"/>
    <lineage>
        <taxon>Bacteria</taxon>
        <taxon>Pseudomonadati</taxon>
        <taxon>Bacteroidota</taxon>
        <taxon>Flavobacteriia</taxon>
        <taxon>Flavobacteriales</taxon>
        <taxon>Flavobacteriaceae</taxon>
        <taxon>Salinimicrobium</taxon>
    </lineage>
</organism>
<evidence type="ECO:0000256" key="1">
    <source>
        <dbReference type="SAM" id="MobiDB-lite"/>
    </source>
</evidence>
<name>A0A918S7F5_9FLAO</name>
<reference evidence="2" key="1">
    <citation type="journal article" date="2014" name="Int. J. Syst. Evol. Microbiol.">
        <title>Complete genome sequence of Corynebacterium casei LMG S-19264T (=DSM 44701T), isolated from a smear-ripened cheese.</title>
        <authorList>
            <consortium name="US DOE Joint Genome Institute (JGI-PGF)"/>
            <person name="Walter F."/>
            <person name="Albersmeier A."/>
            <person name="Kalinowski J."/>
            <person name="Ruckert C."/>
        </authorList>
    </citation>
    <scope>NUCLEOTIDE SEQUENCE</scope>
    <source>
        <strain evidence="2">KCTC 12719</strain>
    </source>
</reference>
<dbReference type="AlphaFoldDB" id="A0A918S7F5"/>
<keyword evidence="3" id="KW-1185">Reference proteome</keyword>
<protein>
    <submittedName>
        <fullName evidence="2">Uncharacterized protein</fullName>
    </submittedName>
</protein>
<evidence type="ECO:0000313" key="3">
    <source>
        <dbReference type="Proteomes" id="UP000610456"/>
    </source>
</evidence>
<gene>
    <name evidence="2" type="ORF">GCM10007103_07180</name>
</gene>
<accession>A0A918S7F5</accession>
<proteinExistence type="predicted"/>
<dbReference type="Proteomes" id="UP000610456">
    <property type="component" value="Unassembled WGS sequence"/>
</dbReference>
<sequence length="50" mass="6068">MLFAEWVKTFDQWDYILDRWGLFNPLGINIEDPDPDDDLPFDNPFDDFEE</sequence>